<keyword evidence="2" id="KW-1185">Reference proteome</keyword>
<gene>
    <name evidence="1" type="ORF">RJT34_16630</name>
</gene>
<dbReference type="EMBL" id="JAYKXN010000004">
    <property type="protein sequence ID" value="KAK7293757.1"/>
    <property type="molecule type" value="Genomic_DNA"/>
</dbReference>
<sequence>MPIRNPANKLRPPFTGASVAGSPVIRSPTSLTFQHWAGVSPHTWSYDFAETCVFGKQSPGPGHCDPLCEEPPLLPKLRGYFAEFLRESCLTSQGILYLPTCVGFGYRYPFVEGRSSFSWEYGMDYFSTVEPGTRTLARGPDSPSVDEPCGGTLRFLRHWVLPSKAEHSRTDLFLHPTTSADRLAPFLLLFY</sequence>
<evidence type="ECO:0000313" key="1">
    <source>
        <dbReference type="EMBL" id="KAK7293757.1"/>
    </source>
</evidence>
<organism evidence="1 2">
    <name type="scientific">Clitoria ternatea</name>
    <name type="common">Butterfly pea</name>
    <dbReference type="NCBI Taxonomy" id="43366"/>
    <lineage>
        <taxon>Eukaryota</taxon>
        <taxon>Viridiplantae</taxon>
        <taxon>Streptophyta</taxon>
        <taxon>Embryophyta</taxon>
        <taxon>Tracheophyta</taxon>
        <taxon>Spermatophyta</taxon>
        <taxon>Magnoliopsida</taxon>
        <taxon>eudicotyledons</taxon>
        <taxon>Gunneridae</taxon>
        <taxon>Pentapetalae</taxon>
        <taxon>rosids</taxon>
        <taxon>fabids</taxon>
        <taxon>Fabales</taxon>
        <taxon>Fabaceae</taxon>
        <taxon>Papilionoideae</taxon>
        <taxon>50 kb inversion clade</taxon>
        <taxon>NPAAA clade</taxon>
        <taxon>indigoferoid/millettioid clade</taxon>
        <taxon>Phaseoleae</taxon>
        <taxon>Clitoria</taxon>
    </lineage>
</organism>
<evidence type="ECO:0000313" key="2">
    <source>
        <dbReference type="Proteomes" id="UP001359559"/>
    </source>
</evidence>
<comment type="caution">
    <text evidence="1">The sequence shown here is derived from an EMBL/GenBank/DDBJ whole genome shotgun (WGS) entry which is preliminary data.</text>
</comment>
<name>A0AAN9J7H0_CLITE</name>
<dbReference type="AlphaFoldDB" id="A0AAN9J7H0"/>
<protein>
    <submittedName>
        <fullName evidence="1">Uncharacterized protein</fullName>
    </submittedName>
</protein>
<proteinExistence type="predicted"/>
<reference evidence="1 2" key="1">
    <citation type="submission" date="2024-01" db="EMBL/GenBank/DDBJ databases">
        <title>The genomes of 5 underutilized Papilionoideae crops provide insights into root nodulation and disease resistance.</title>
        <authorList>
            <person name="Yuan L."/>
        </authorList>
    </citation>
    <scope>NUCLEOTIDE SEQUENCE [LARGE SCALE GENOMIC DNA]</scope>
    <source>
        <strain evidence="1">LY-2023</strain>
        <tissue evidence="1">Leaf</tissue>
    </source>
</reference>
<dbReference type="Proteomes" id="UP001359559">
    <property type="component" value="Unassembled WGS sequence"/>
</dbReference>
<accession>A0AAN9J7H0</accession>